<comment type="caution">
    <text evidence="2">The sequence shown here is derived from an EMBL/GenBank/DDBJ whole genome shotgun (WGS) entry which is preliminary data.</text>
</comment>
<evidence type="ECO:0000313" key="3">
    <source>
        <dbReference type="Proteomes" id="UP001050691"/>
    </source>
</evidence>
<protein>
    <recommendedName>
        <fullName evidence="1">DUF6533 domain-containing protein</fullName>
    </recommendedName>
</protein>
<organism evidence="2 3">
    <name type="scientific">Clathrus columnatus</name>
    <dbReference type="NCBI Taxonomy" id="1419009"/>
    <lineage>
        <taxon>Eukaryota</taxon>
        <taxon>Fungi</taxon>
        <taxon>Dikarya</taxon>
        <taxon>Basidiomycota</taxon>
        <taxon>Agaricomycotina</taxon>
        <taxon>Agaricomycetes</taxon>
        <taxon>Phallomycetidae</taxon>
        <taxon>Phallales</taxon>
        <taxon>Clathraceae</taxon>
        <taxon>Clathrus</taxon>
    </lineage>
</organism>
<proteinExistence type="predicted"/>
<dbReference type="AlphaFoldDB" id="A0AAV5ABB4"/>
<reference evidence="2" key="1">
    <citation type="submission" date="2021-10" db="EMBL/GenBank/DDBJ databases">
        <title>De novo Genome Assembly of Clathrus columnatus (Basidiomycota, Fungi) Using Illumina and Nanopore Sequence Data.</title>
        <authorList>
            <person name="Ogiso-Tanaka E."/>
            <person name="Itagaki H."/>
            <person name="Hosoya T."/>
            <person name="Hosaka K."/>
        </authorList>
    </citation>
    <scope>NUCLEOTIDE SEQUENCE</scope>
    <source>
        <strain evidence="2">MO-923</strain>
    </source>
</reference>
<evidence type="ECO:0000313" key="2">
    <source>
        <dbReference type="EMBL" id="GJJ10205.1"/>
    </source>
</evidence>
<accession>A0AAV5ABB4</accession>
<gene>
    <name evidence="2" type="ORF">Clacol_004431</name>
</gene>
<dbReference type="Proteomes" id="UP001050691">
    <property type="component" value="Unassembled WGS sequence"/>
</dbReference>
<keyword evidence="3" id="KW-1185">Reference proteome</keyword>
<dbReference type="EMBL" id="BPWL01000005">
    <property type="protein sequence ID" value="GJJ10205.1"/>
    <property type="molecule type" value="Genomic_DNA"/>
</dbReference>
<feature type="domain" description="DUF6533" evidence="1">
    <location>
        <begin position="26"/>
        <end position="46"/>
    </location>
</feature>
<evidence type="ECO:0000259" key="1">
    <source>
        <dbReference type="Pfam" id="PF20151"/>
    </source>
</evidence>
<dbReference type="Pfam" id="PF20151">
    <property type="entry name" value="DUF6533"/>
    <property type="match status" value="1"/>
</dbReference>
<dbReference type="InterPro" id="IPR045340">
    <property type="entry name" value="DUF6533"/>
</dbReference>
<sequence length="50" mass="5692">MSINTEQLVQDIKLLADSVPQHAFNIVSMTTLLIWDILLTFDDEFQGTPE</sequence>
<name>A0AAV5ABB4_9AGAM</name>